<gene>
    <name evidence="1" type="ORF">PIB30_081067</name>
</gene>
<organism evidence="1 2">
    <name type="scientific">Stylosanthes scabra</name>
    <dbReference type="NCBI Taxonomy" id="79078"/>
    <lineage>
        <taxon>Eukaryota</taxon>
        <taxon>Viridiplantae</taxon>
        <taxon>Streptophyta</taxon>
        <taxon>Embryophyta</taxon>
        <taxon>Tracheophyta</taxon>
        <taxon>Spermatophyta</taxon>
        <taxon>Magnoliopsida</taxon>
        <taxon>eudicotyledons</taxon>
        <taxon>Gunneridae</taxon>
        <taxon>Pentapetalae</taxon>
        <taxon>rosids</taxon>
        <taxon>fabids</taxon>
        <taxon>Fabales</taxon>
        <taxon>Fabaceae</taxon>
        <taxon>Papilionoideae</taxon>
        <taxon>50 kb inversion clade</taxon>
        <taxon>dalbergioids sensu lato</taxon>
        <taxon>Dalbergieae</taxon>
        <taxon>Pterocarpus clade</taxon>
        <taxon>Stylosanthes</taxon>
    </lineage>
</organism>
<dbReference type="Proteomes" id="UP001341840">
    <property type="component" value="Unassembled WGS sequence"/>
</dbReference>
<reference evidence="1 2" key="1">
    <citation type="journal article" date="2023" name="Plants (Basel)">
        <title>Bridging the Gap: Combining Genomics and Transcriptomics Approaches to Understand Stylosanthes scabra, an Orphan Legume from the Brazilian Caatinga.</title>
        <authorList>
            <person name="Ferreira-Neto J.R.C."/>
            <person name="da Silva M.D."/>
            <person name="Binneck E."/>
            <person name="de Melo N.F."/>
            <person name="da Silva R.H."/>
            <person name="de Melo A.L.T.M."/>
            <person name="Pandolfi V."/>
            <person name="Bustamante F.O."/>
            <person name="Brasileiro-Vidal A.C."/>
            <person name="Benko-Iseppon A.M."/>
        </authorList>
    </citation>
    <scope>NUCLEOTIDE SEQUENCE [LARGE SCALE GENOMIC DNA]</scope>
    <source>
        <tissue evidence="1">Leaves</tissue>
    </source>
</reference>
<evidence type="ECO:0000313" key="2">
    <source>
        <dbReference type="Proteomes" id="UP001341840"/>
    </source>
</evidence>
<comment type="caution">
    <text evidence="1">The sequence shown here is derived from an EMBL/GenBank/DDBJ whole genome shotgun (WGS) entry which is preliminary data.</text>
</comment>
<dbReference type="PROSITE" id="PS51257">
    <property type="entry name" value="PROKAR_LIPOPROTEIN"/>
    <property type="match status" value="1"/>
</dbReference>
<dbReference type="EMBL" id="JASCZI010001200">
    <property type="protein sequence ID" value="MED6114526.1"/>
    <property type="molecule type" value="Genomic_DNA"/>
</dbReference>
<protein>
    <recommendedName>
        <fullName evidence="3">Secreted protein</fullName>
    </recommendedName>
</protein>
<name>A0ABU6QR78_9FABA</name>
<sequence length="107" mass="11716">MMKLLSAPPCMALVGFLFSCFLTSAALAGFLFFVIPHLSGLGGISIFSCFRHAGCALAVKIQRCALLLDLEPSTPDSVLYKLVHGPRLAFVLLIHKLISCPPWRWLE</sequence>
<keyword evidence="2" id="KW-1185">Reference proteome</keyword>
<proteinExistence type="predicted"/>
<evidence type="ECO:0000313" key="1">
    <source>
        <dbReference type="EMBL" id="MED6114526.1"/>
    </source>
</evidence>
<accession>A0ABU6QR78</accession>
<evidence type="ECO:0008006" key="3">
    <source>
        <dbReference type="Google" id="ProtNLM"/>
    </source>
</evidence>